<sequence>MAQADTDGDLGGGHQRLSVPTDFADPRRSCSSIASSACTLIEDNPELSEKLSPIRRRRTQVAVVNLSWWDCVKGLFLGPGKVKPKLTATAEIAELDDGDEKMFDDRKECPFFLTVSVFPCPESNVSERQEGRCVLDTACLQGNIISIDFAHRLGFTQFKPLKPRETHGGIVASGNIHKVSGAIHVSWYHCTSAKVVRNMRFLVSESAPVDMVIGTHSIVRHHLISPPNLWIEIDDEPDPAKQDLDRTVSVRDTAVQVARLDLKRSVPNTTRYTQLRKELKMKEEELRVANWMRDLYEADEWLGNLKNTNYTESQVDKQFSAKPKFDEDAKDEKEKVERALEELISYRLYQLAEKDIKADWGKGAKAPPKRGEKIFLKEKPFWERHRGIFKRVDDHFNHVWKVTSH</sequence>
<evidence type="ECO:0000256" key="1">
    <source>
        <dbReference type="SAM" id="MobiDB-lite"/>
    </source>
</evidence>
<reference evidence="2" key="1">
    <citation type="journal article" date="2020" name="Stud. Mycol.">
        <title>101 Dothideomycetes genomes: a test case for predicting lifestyles and emergence of pathogens.</title>
        <authorList>
            <person name="Haridas S."/>
            <person name="Albert R."/>
            <person name="Binder M."/>
            <person name="Bloem J."/>
            <person name="Labutti K."/>
            <person name="Salamov A."/>
            <person name="Andreopoulos B."/>
            <person name="Baker S."/>
            <person name="Barry K."/>
            <person name="Bills G."/>
            <person name="Bluhm B."/>
            <person name="Cannon C."/>
            <person name="Castanera R."/>
            <person name="Culley D."/>
            <person name="Daum C."/>
            <person name="Ezra D."/>
            <person name="Gonzalez J."/>
            <person name="Henrissat B."/>
            <person name="Kuo A."/>
            <person name="Liang C."/>
            <person name="Lipzen A."/>
            <person name="Lutzoni F."/>
            <person name="Magnuson J."/>
            <person name="Mondo S."/>
            <person name="Nolan M."/>
            <person name="Ohm R."/>
            <person name="Pangilinan J."/>
            <person name="Park H.-J."/>
            <person name="Ramirez L."/>
            <person name="Alfaro M."/>
            <person name="Sun H."/>
            <person name="Tritt A."/>
            <person name="Yoshinaga Y."/>
            <person name="Zwiers L.-H."/>
            <person name="Turgeon B."/>
            <person name="Goodwin S."/>
            <person name="Spatafora J."/>
            <person name="Crous P."/>
            <person name="Grigoriev I."/>
        </authorList>
    </citation>
    <scope>NUCLEOTIDE SEQUENCE</scope>
    <source>
        <strain evidence="2">CBS 122367</strain>
    </source>
</reference>
<dbReference type="OrthoDB" id="3799661at2759"/>
<feature type="region of interest" description="Disordered" evidence="1">
    <location>
        <begin position="1"/>
        <end position="25"/>
    </location>
</feature>
<evidence type="ECO:0000313" key="3">
    <source>
        <dbReference type="Proteomes" id="UP000799291"/>
    </source>
</evidence>
<dbReference type="Gene3D" id="2.40.70.10">
    <property type="entry name" value="Acid Proteases"/>
    <property type="match status" value="1"/>
</dbReference>
<gene>
    <name evidence="2" type="ORF">K458DRAFT_482700</name>
</gene>
<evidence type="ECO:0000313" key="2">
    <source>
        <dbReference type="EMBL" id="KAF2692107.1"/>
    </source>
</evidence>
<organism evidence="2 3">
    <name type="scientific">Lentithecium fluviatile CBS 122367</name>
    <dbReference type="NCBI Taxonomy" id="1168545"/>
    <lineage>
        <taxon>Eukaryota</taxon>
        <taxon>Fungi</taxon>
        <taxon>Dikarya</taxon>
        <taxon>Ascomycota</taxon>
        <taxon>Pezizomycotina</taxon>
        <taxon>Dothideomycetes</taxon>
        <taxon>Pleosporomycetidae</taxon>
        <taxon>Pleosporales</taxon>
        <taxon>Massarineae</taxon>
        <taxon>Lentitheciaceae</taxon>
        <taxon>Lentithecium</taxon>
    </lineage>
</organism>
<keyword evidence="3" id="KW-1185">Reference proteome</keyword>
<protein>
    <submittedName>
        <fullName evidence="2">Uncharacterized protein</fullName>
    </submittedName>
</protein>
<dbReference type="InterPro" id="IPR021109">
    <property type="entry name" value="Peptidase_aspartic_dom_sf"/>
</dbReference>
<proteinExistence type="predicted"/>
<name>A0A6G1JNG3_9PLEO</name>
<dbReference type="EMBL" id="MU005569">
    <property type="protein sequence ID" value="KAF2692107.1"/>
    <property type="molecule type" value="Genomic_DNA"/>
</dbReference>
<dbReference type="AlphaFoldDB" id="A0A6G1JNG3"/>
<dbReference type="Proteomes" id="UP000799291">
    <property type="component" value="Unassembled WGS sequence"/>
</dbReference>
<accession>A0A6G1JNG3</accession>